<dbReference type="AlphaFoldDB" id="A0A1F7I9L2"/>
<sequence length="198" mass="22604">MSDVIPANSRYVPLTQQPACCVPTCFQMVMYKNNILLRPAEEIGYYLGLIVHPDRKKLFWNVRTSTEKPPAGYGTRIYDPQFEPNTAFKNMGVPLTCKVNPITNFNSSEIIVNYLIDSEKANKDVLLCFNHGALIDDPTKNWGHVCVFDRIIDGKIRLIDPSPDQPKWKLVSVEKMFHAMQKHGEKRSAGFWEISKNS</sequence>
<comment type="caution">
    <text evidence="1">The sequence shown here is derived from an EMBL/GenBank/DDBJ whole genome shotgun (WGS) entry which is preliminary data.</text>
</comment>
<reference evidence="1 2" key="1">
    <citation type="journal article" date="2016" name="Nat. Commun.">
        <title>Thousands of microbial genomes shed light on interconnected biogeochemical processes in an aquifer system.</title>
        <authorList>
            <person name="Anantharaman K."/>
            <person name="Brown C.T."/>
            <person name="Hug L.A."/>
            <person name="Sharon I."/>
            <person name="Castelle C.J."/>
            <person name="Probst A.J."/>
            <person name="Thomas B.C."/>
            <person name="Singh A."/>
            <person name="Wilkins M.J."/>
            <person name="Karaoz U."/>
            <person name="Brodie E.L."/>
            <person name="Williams K.H."/>
            <person name="Hubbard S.S."/>
            <person name="Banfield J.F."/>
        </authorList>
    </citation>
    <scope>NUCLEOTIDE SEQUENCE [LARGE SCALE GENOMIC DNA]</scope>
</reference>
<evidence type="ECO:0000313" key="2">
    <source>
        <dbReference type="Proteomes" id="UP000177698"/>
    </source>
</evidence>
<dbReference type="EMBL" id="MGAG01000030">
    <property type="protein sequence ID" value="OGK40060.1"/>
    <property type="molecule type" value="Genomic_DNA"/>
</dbReference>
<evidence type="ECO:0008006" key="3">
    <source>
        <dbReference type="Google" id="ProtNLM"/>
    </source>
</evidence>
<dbReference type="Proteomes" id="UP000177698">
    <property type="component" value="Unassembled WGS sequence"/>
</dbReference>
<proteinExistence type="predicted"/>
<evidence type="ECO:0000313" key="1">
    <source>
        <dbReference type="EMBL" id="OGK40060.1"/>
    </source>
</evidence>
<accession>A0A1F7I9L2</accession>
<protein>
    <recommendedName>
        <fullName evidence="3">Peptidase C39-like domain-containing protein</fullName>
    </recommendedName>
</protein>
<dbReference type="STRING" id="1802056.A2954_01975"/>
<name>A0A1F7I9L2_9BACT</name>
<gene>
    <name evidence="1" type="ORF">A2954_01975</name>
</gene>
<organism evidence="1 2">
    <name type="scientific">Candidatus Roizmanbacteria bacterium RIFCSPLOWO2_01_FULL_37_12</name>
    <dbReference type="NCBI Taxonomy" id="1802056"/>
    <lineage>
        <taxon>Bacteria</taxon>
        <taxon>Candidatus Roizmaniibacteriota</taxon>
    </lineage>
</organism>